<reference evidence="3" key="1">
    <citation type="submission" date="2022-11" db="EMBL/GenBank/DDBJ databases">
        <title>Lacrimispora xylanolytica sy1, complete genome.</title>
        <authorList>
            <person name="Choi S."/>
        </authorList>
    </citation>
    <scope>NUCLEOTIDE SEQUENCE</scope>
    <source>
        <strain evidence="3">Sy1</strain>
    </source>
</reference>
<dbReference type="InterPro" id="IPR036514">
    <property type="entry name" value="SGNH_hydro_sf"/>
</dbReference>
<dbReference type="RefSeq" id="WP_024835258.1">
    <property type="nucleotide sequence ID" value="NZ_CP113524.1"/>
</dbReference>
<proteinExistence type="predicted"/>
<protein>
    <submittedName>
        <fullName evidence="3">GDSL-type esterase/lipase family protein</fullName>
    </submittedName>
</protein>
<dbReference type="SUPFAM" id="SSF52266">
    <property type="entry name" value="SGNH hydrolase"/>
    <property type="match status" value="1"/>
</dbReference>
<name>A0ABY7A7B0_9FIRM</name>
<dbReference type="Gene3D" id="3.40.50.1110">
    <property type="entry name" value="SGNH hydrolase"/>
    <property type="match status" value="1"/>
</dbReference>
<dbReference type="Proteomes" id="UP001163115">
    <property type="component" value="Chromosome"/>
</dbReference>
<sequence length="339" mass="37831">MKHLGDFKRYRLLALVLLSSLALSLIGFAGKNTVYADDTVDILKAPQLMVVLEGLKQGRYPWDILTHGVRPAEVSEDPGLIGETGITKETEGTKETEAMKESEALKESEDNSQENQAVEPEQTEASVEEEKSPPSEVPNKSPFTRVDESYFDDALFIGDSRTVGLSQYSNWKNPAYYADVGLTVYSVFDKKVATVNGETMTIDQALKRQKFGKIYIMLGINELGRGTTETFAKKYSEVIGRIKELQPDAIIFIEGIMGVSKKKSDSDPIFNNRNIQERNAAIQSLADDTSLFYIDVNQVIMDGTGGIPSDYTFDNVHLKAAYYKIWTEFLLDHGVIRKP</sequence>
<feature type="region of interest" description="Disordered" evidence="1">
    <location>
        <begin position="75"/>
        <end position="144"/>
    </location>
</feature>
<feature type="compositionally biased region" description="Basic and acidic residues" evidence="1">
    <location>
        <begin position="86"/>
        <end position="109"/>
    </location>
</feature>
<evidence type="ECO:0000313" key="4">
    <source>
        <dbReference type="Proteomes" id="UP001163115"/>
    </source>
</evidence>
<evidence type="ECO:0000256" key="1">
    <source>
        <dbReference type="SAM" id="MobiDB-lite"/>
    </source>
</evidence>
<dbReference type="InterPro" id="IPR013830">
    <property type="entry name" value="SGNH_hydro"/>
</dbReference>
<gene>
    <name evidence="3" type="ORF">OW255_13420</name>
</gene>
<dbReference type="Pfam" id="PF13472">
    <property type="entry name" value="Lipase_GDSL_2"/>
    <property type="match status" value="1"/>
</dbReference>
<keyword evidence="4" id="KW-1185">Reference proteome</keyword>
<organism evidence="3 4">
    <name type="scientific">Lacrimispora xylanolytica</name>
    <dbReference type="NCBI Taxonomy" id="29375"/>
    <lineage>
        <taxon>Bacteria</taxon>
        <taxon>Bacillati</taxon>
        <taxon>Bacillota</taxon>
        <taxon>Clostridia</taxon>
        <taxon>Lachnospirales</taxon>
        <taxon>Lachnospiraceae</taxon>
        <taxon>Lacrimispora</taxon>
    </lineage>
</organism>
<evidence type="ECO:0000313" key="3">
    <source>
        <dbReference type="EMBL" id="WAJ22567.1"/>
    </source>
</evidence>
<accession>A0ABY7A7B0</accession>
<evidence type="ECO:0000259" key="2">
    <source>
        <dbReference type="Pfam" id="PF13472"/>
    </source>
</evidence>
<dbReference type="EMBL" id="CP113524">
    <property type="protein sequence ID" value="WAJ22567.1"/>
    <property type="molecule type" value="Genomic_DNA"/>
</dbReference>
<feature type="domain" description="SGNH hydrolase-type esterase" evidence="2">
    <location>
        <begin position="156"/>
        <end position="325"/>
    </location>
</feature>